<dbReference type="CDD" id="cd00093">
    <property type="entry name" value="HTH_XRE"/>
    <property type="match status" value="3"/>
</dbReference>
<comment type="caution">
    <text evidence="6">The sequence shown here is derived from an EMBL/GenBank/DDBJ whole genome shotgun (WGS) entry which is preliminary data.</text>
</comment>
<dbReference type="SUPFAM" id="SSF47413">
    <property type="entry name" value="lambda repressor-like DNA-binding domains"/>
    <property type="match status" value="3"/>
</dbReference>
<dbReference type="InterPro" id="IPR010982">
    <property type="entry name" value="Lambda_DNA-bd_dom_sf"/>
</dbReference>
<gene>
    <name evidence="6" type="ORF">DWV59_10260</name>
</gene>
<dbReference type="GO" id="GO:0003700">
    <property type="term" value="F:DNA-binding transcription factor activity"/>
    <property type="evidence" value="ECO:0007669"/>
    <property type="project" value="TreeGrafter"/>
</dbReference>
<dbReference type="Proteomes" id="UP000265775">
    <property type="component" value="Unassembled WGS sequence"/>
</dbReference>
<dbReference type="SMART" id="SM00530">
    <property type="entry name" value="HTH_XRE"/>
    <property type="match status" value="3"/>
</dbReference>
<protein>
    <submittedName>
        <fullName evidence="6">XRE family transcriptional regulator</fullName>
    </submittedName>
</protein>
<dbReference type="Gene3D" id="1.10.260.40">
    <property type="entry name" value="lambda repressor-like DNA-binding domains"/>
    <property type="match status" value="3"/>
</dbReference>
<feature type="region of interest" description="Disordered" evidence="4">
    <location>
        <begin position="227"/>
        <end position="246"/>
    </location>
</feature>
<dbReference type="PANTHER" id="PTHR46797">
    <property type="entry name" value="HTH-TYPE TRANSCRIPTIONAL REGULATOR"/>
    <property type="match status" value="1"/>
</dbReference>
<evidence type="ECO:0000259" key="5">
    <source>
        <dbReference type="PROSITE" id="PS50943"/>
    </source>
</evidence>
<dbReference type="RefSeq" id="WP_117781896.1">
    <property type="nucleotide sequence ID" value="NZ_QSAR01000015.1"/>
</dbReference>
<dbReference type="InterPro" id="IPR001387">
    <property type="entry name" value="Cro/C1-type_HTH"/>
</dbReference>
<accession>A0A395XYR3</accession>
<dbReference type="InterPro" id="IPR050807">
    <property type="entry name" value="TransReg_Diox_bact_type"/>
</dbReference>
<evidence type="ECO:0000313" key="6">
    <source>
        <dbReference type="EMBL" id="RGW63226.1"/>
    </source>
</evidence>
<dbReference type="GO" id="GO:0003677">
    <property type="term" value="F:DNA binding"/>
    <property type="evidence" value="ECO:0007669"/>
    <property type="project" value="UniProtKB-KW"/>
</dbReference>
<keyword evidence="2" id="KW-0238">DNA-binding</keyword>
<dbReference type="PANTHER" id="PTHR46797:SF23">
    <property type="entry name" value="HTH-TYPE TRANSCRIPTIONAL REGULATOR SUTR"/>
    <property type="match status" value="1"/>
</dbReference>
<keyword evidence="3" id="KW-0804">Transcription</keyword>
<feature type="compositionally biased region" description="Basic and acidic residues" evidence="4">
    <location>
        <begin position="228"/>
        <end position="246"/>
    </location>
</feature>
<keyword evidence="1" id="KW-0805">Transcription regulation</keyword>
<proteinExistence type="predicted"/>
<sequence>MSGTGRTIPIGAAELRAIRERESVLEQTLARLTGIDMTTVERIEKGETPLTTLEPDQIRQWAKTLGVNPARLTGETPQEGEDGTTVIRRMRTKRGWSCPQLAEHANVPYRSLRQYDSGERDTANMAAGILARVAIALDTSMEKLAGRPEPDHATDDPPAGWTGTRLAWHRTRQGLSQAELAIRAGQTTQTIGGIETRRWATGSKRSRIILDLAAGLGIQALDLMDQTPEGKPRMNDPKPAKTEHSATADDLVYRNHVNAAIDQLRLALRTADTGERIRLLTGALANTGNAIGQLAQFDSDGRARPPRK</sequence>
<feature type="domain" description="HTH cro/C1-type" evidence="5">
    <location>
        <begin position="87"/>
        <end position="144"/>
    </location>
</feature>
<evidence type="ECO:0000256" key="2">
    <source>
        <dbReference type="ARBA" id="ARBA00023125"/>
    </source>
</evidence>
<dbReference type="AlphaFoldDB" id="A0A395XYR3"/>
<organism evidence="6 7">
    <name type="scientific">Bifidobacterium longum</name>
    <dbReference type="NCBI Taxonomy" id="216816"/>
    <lineage>
        <taxon>Bacteria</taxon>
        <taxon>Bacillati</taxon>
        <taxon>Actinomycetota</taxon>
        <taxon>Actinomycetes</taxon>
        <taxon>Bifidobacteriales</taxon>
        <taxon>Bifidobacteriaceae</taxon>
        <taxon>Bifidobacterium</taxon>
    </lineage>
</organism>
<name>A0A395XYR3_BIFLN</name>
<evidence type="ECO:0000256" key="4">
    <source>
        <dbReference type="SAM" id="MobiDB-lite"/>
    </source>
</evidence>
<evidence type="ECO:0000256" key="3">
    <source>
        <dbReference type="ARBA" id="ARBA00023163"/>
    </source>
</evidence>
<dbReference type="GO" id="GO:0005829">
    <property type="term" value="C:cytosol"/>
    <property type="evidence" value="ECO:0007669"/>
    <property type="project" value="TreeGrafter"/>
</dbReference>
<dbReference type="PROSITE" id="PS50943">
    <property type="entry name" value="HTH_CROC1"/>
    <property type="match status" value="1"/>
</dbReference>
<dbReference type="EMBL" id="QSAR01000015">
    <property type="protein sequence ID" value="RGW63226.1"/>
    <property type="molecule type" value="Genomic_DNA"/>
</dbReference>
<evidence type="ECO:0000256" key="1">
    <source>
        <dbReference type="ARBA" id="ARBA00023015"/>
    </source>
</evidence>
<evidence type="ECO:0000313" key="7">
    <source>
        <dbReference type="Proteomes" id="UP000265775"/>
    </source>
</evidence>
<reference evidence="6 7" key="1">
    <citation type="submission" date="2018-08" db="EMBL/GenBank/DDBJ databases">
        <title>A genome reference for cultivated species of the human gut microbiota.</title>
        <authorList>
            <person name="Zou Y."/>
            <person name="Xue W."/>
            <person name="Luo G."/>
        </authorList>
    </citation>
    <scope>NUCLEOTIDE SEQUENCE [LARGE SCALE GENOMIC DNA]</scope>
    <source>
        <strain evidence="6 7">AF11-12</strain>
    </source>
</reference>